<dbReference type="EMBL" id="CP016540">
    <property type="protein sequence ID" value="ANU27160.1"/>
    <property type="molecule type" value="Genomic_DNA"/>
</dbReference>
<sequence length="203" mass="23914">MDEQNDEQKLNIITVGNQQGFTDSLHHNRYEPTPYKLLDILFQQYTLSTGDQFVDVGCGKGRLNFYVHHLFGVRSTGIEMNALFYAEALENKKRYIQKHKDAETSIAFYNGLAQQYPIAKQDNVFYFFNPFSVQVFIAFLNQILRSAEKAPRTINVILFFASQEYRDYLETRTTFQLINEIPLPDFYKEPRERFLVYQLSKMD</sequence>
<dbReference type="RefSeq" id="WP_049693638.1">
    <property type="nucleotide sequence ID" value="NZ_CP016540.2"/>
</dbReference>
<dbReference type="SUPFAM" id="SSF53335">
    <property type="entry name" value="S-adenosyl-L-methionine-dependent methyltransferases"/>
    <property type="match status" value="1"/>
</dbReference>
<dbReference type="AlphaFoldDB" id="A0A1B1S1U1"/>
<proteinExistence type="predicted"/>
<dbReference type="OrthoDB" id="9780095at2"/>
<dbReference type="Proteomes" id="UP000053354">
    <property type="component" value="Chromosome"/>
</dbReference>
<dbReference type="STRING" id="1302659.I858_009175"/>
<keyword evidence="2" id="KW-1185">Reference proteome</keyword>
<gene>
    <name evidence="1" type="ORF">I858_009175</name>
</gene>
<accession>A0A1B1S1U1</accession>
<dbReference type="GO" id="GO:0008168">
    <property type="term" value="F:methyltransferase activity"/>
    <property type="evidence" value="ECO:0007669"/>
    <property type="project" value="UniProtKB-KW"/>
</dbReference>
<dbReference type="GO" id="GO:0032259">
    <property type="term" value="P:methylation"/>
    <property type="evidence" value="ECO:0007669"/>
    <property type="project" value="UniProtKB-KW"/>
</dbReference>
<evidence type="ECO:0000313" key="2">
    <source>
        <dbReference type="Proteomes" id="UP000053354"/>
    </source>
</evidence>
<reference evidence="1" key="1">
    <citation type="submission" date="2016-10" db="EMBL/GenBank/DDBJ databases">
        <authorList>
            <person name="See-Too W.S."/>
        </authorList>
    </citation>
    <scope>NUCLEOTIDE SEQUENCE</scope>
    <source>
        <strain evidence="1">L10.15</strain>
    </source>
</reference>
<dbReference type="InterPro" id="IPR029063">
    <property type="entry name" value="SAM-dependent_MTases_sf"/>
</dbReference>
<name>A0A1B1S1U1_9BACL</name>
<evidence type="ECO:0000313" key="1">
    <source>
        <dbReference type="EMBL" id="ANU27160.1"/>
    </source>
</evidence>
<protein>
    <submittedName>
        <fullName evidence="1">SAM-dependent methyltransferase</fullName>
    </submittedName>
</protein>
<dbReference type="Gene3D" id="3.40.50.150">
    <property type="entry name" value="Vaccinia Virus protein VP39"/>
    <property type="match status" value="1"/>
</dbReference>
<keyword evidence="1" id="KW-0808">Transferase</keyword>
<keyword evidence="1" id="KW-0489">Methyltransferase</keyword>
<dbReference type="KEGG" id="pll:I858_009175"/>
<organism evidence="1 2">
    <name type="scientific">Planococcus versutus</name>
    <dbReference type="NCBI Taxonomy" id="1302659"/>
    <lineage>
        <taxon>Bacteria</taxon>
        <taxon>Bacillati</taxon>
        <taxon>Bacillota</taxon>
        <taxon>Bacilli</taxon>
        <taxon>Bacillales</taxon>
        <taxon>Caryophanaceae</taxon>
        <taxon>Planococcus</taxon>
    </lineage>
</organism>